<evidence type="ECO:0008006" key="9">
    <source>
        <dbReference type="Google" id="ProtNLM"/>
    </source>
</evidence>
<dbReference type="Gene3D" id="1.10.220.160">
    <property type="match status" value="1"/>
</dbReference>
<dbReference type="SMART" id="SM00317">
    <property type="entry name" value="SET"/>
    <property type="match status" value="1"/>
</dbReference>
<feature type="domain" description="SET" evidence="5">
    <location>
        <begin position="7"/>
        <end position="241"/>
    </location>
</feature>
<sequence>MAEPAMESVRVVKSATCGRSLVFTSKFARGQCILEELPYAYTLHDNKRGLFCDFCLKKCSTLKKCSSCNYVSYCNKSCQKKDWARCHKQDCKTLKKIHPRVPSDLAQLLSQIIRKRRKSAPCSQDDEDCFPTTVDQLESHHEKLSIESSVSALHKLKHCIEEEDVPTDPRSLLKMYGATNCNSFGIFDNDLIAISDGIYLRASMVNHSCDYNCIVVFDERKLQLRTVKDVKEGEECTIGYVDVIHPAKERRAELEEKYHFTCKCVKCNEEINALEPDDGLSEELRRLEKSLEQIQDAENSQDWAKVLQLCEPYLKPMDSSSSLPANHQLLVMLRDTAFFACIQSQAWKKAAEMGQLNIESYKYHYGPYDPNVGMYLLKIGEVLLNLDRLQEARKYVKEAESVFKVTHGPQHSLMASVKKLLFKCR</sequence>
<dbReference type="GO" id="GO:0008270">
    <property type="term" value="F:zinc ion binding"/>
    <property type="evidence" value="ECO:0007669"/>
    <property type="project" value="UniProtKB-KW"/>
</dbReference>
<evidence type="ECO:0000259" key="6">
    <source>
        <dbReference type="PROSITE" id="PS50865"/>
    </source>
</evidence>
<dbReference type="PANTHER" id="PTHR12197">
    <property type="entry name" value="HISTONE-LYSINE N-METHYLTRANSFERASE SMYD"/>
    <property type="match status" value="1"/>
</dbReference>
<dbReference type="PROSITE" id="PS50865">
    <property type="entry name" value="ZF_MYND_2"/>
    <property type="match status" value="1"/>
</dbReference>
<dbReference type="Gene3D" id="1.25.40.970">
    <property type="match status" value="1"/>
</dbReference>
<evidence type="ECO:0000259" key="5">
    <source>
        <dbReference type="PROSITE" id="PS50280"/>
    </source>
</evidence>
<dbReference type="PANTHER" id="PTHR12197:SF251">
    <property type="entry name" value="EG:BACR7C10.4 PROTEIN"/>
    <property type="match status" value="1"/>
</dbReference>
<keyword evidence="3" id="KW-0862">Zinc</keyword>
<feature type="domain" description="MYND-type" evidence="6">
    <location>
        <begin position="52"/>
        <end position="91"/>
    </location>
</feature>
<dbReference type="SUPFAM" id="SSF82199">
    <property type="entry name" value="SET domain"/>
    <property type="match status" value="1"/>
</dbReference>
<organism evidence="7 8">
    <name type="scientific">Strongylocentrotus purpuratus</name>
    <name type="common">Purple sea urchin</name>
    <dbReference type="NCBI Taxonomy" id="7668"/>
    <lineage>
        <taxon>Eukaryota</taxon>
        <taxon>Metazoa</taxon>
        <taxon>Echinodermata</taxon>
        <taxon>Eleutherozoa</taxon>
        <taxon>Echinozoa</taxon>
        <taxon>Echinoidea</taxon>
        <taxon>Euechinoidea</taxon>
        <taxon>Echinacea</taxon>
        <taxon>Camarodonta</taxon>
        <taxon>Echinidea</taxon>
        <taxon>Strongylocentrotidae</taxon>
        <taxon>Strongylocentrotus</taxon>
    </lineage>
</organism>
<dbReference type="Proteomes" id="UP000007110">
    <property type="component" value="Unassembled WGS sequence"/>
</dbReference>
<dbReference type="PROSITE" id="PS50280">
    <property type="entry name" value="SET"/>
    <property type="match status" value="1"/>
</dbReference>
<dbReference type="OrthoDB" id="265717at2759"/>
<dbReference type="EnsemblMetazoa" id="XM_030997925">
    <property type="protein sequence ID" value="XP_030853785"/>
    <property type="gene ID" value="LOC100888858"/>
</dbReference>
<protein>
    <recommendedName>
        <fullName evidence="9">Histone-lysine N-methyltransferase SMYD3</fullName>
    </recommendedName>
</protein>
<dbReference type="KEGG" id="spu:100888858"/>
<evidence type="ECO:0000256" key="3">
    <source>
        <dbReference type="ARBA" id="ARBA00022833"/>
    </source>
</evidence>
<dbReference type="InterPro" id="IPR011990">
    <property type="entry name" value="TPR-like_helical_dom_sf"/>
</dbReference>
<dbReference type="Gene3D" id="1.25.40.10">
    <property type="entry name" value="Tetratricopeptide repeat domain"/>
    <property type="match status" value="1"/>
</dbReference>
<dbReference type="InParanoid" id="A0A7M7PSG5"/>
<proteinExistence type="predicted"/>
<dbReference type="GO" id="GO:0005634">
    <property type="term" value="C:nucleus"/>
    <property type="evidence" value="ECO:0000318"/>
    <property type="project" value="GO_Central"/>
</dbReference>
<dbReference type="InterPro" id="IPR001214">
    <property type="entry name" value="SET_dom"/>
</dbReference>
<keyword evidence="1" id="KW-0479">Metal-binding</keyword>
<keyword evidence="8" id="KW-1185">Reference proteome</keyword>
<dbReference type="OMA" id="LHMKLGK"/>
<dbReference type="Gene3D" id="6.10.140.2220">
    <property type="match status" value="1"/>
</dbReference>
<evidence type="ECO:0000256" key="4">
    <source>
        <dbReference type="PROSITE-ProRule" id="PRU00134"/>
    </source>
</evidence>
<dbReference type="AlphaFoldDB" id="A0A7M7PSG5"/>
<dbReference type="Gene3D" id="2.170.270.10">
    <property type="entry name" value="SET domain"/>
    <property type="match status" value="1"/>
</dbReference>
<dbReference type="InterPro" id="IPR046341">
    <property type="entry name" value="SET_dom_sf"/>
</dbReference>
<evidence type="ECO:0000256" key="1">
    <source>
        <dbReference type="ARBA" id="ARBA00022723"/>
    </source>
</evidence>
<dbReference type="GeneID" id="100888858"/>
<name>A0A7M7PSG5_STRPU</name>
<dbReference type="PROSITE" id="PS01360">
    <property type="entry name" value="ZF_MYND_1"/>
    <property type="match status" value="1"/>
</dbReference>
<dbReference type="InterPro" id="IPR002893">
    <property type="entry name" value="Znf_MYND"/>
</dbReference>
<accession>A0A7M7PSG5</accession>
<dbReference type="Pfam" id="PF01753">
    <property type="entry name" value="zf-MYND"/>
    <property type="match status" value="1"/>
</dbReference>
<evidence type="ECO:0000313" key="7">
    <source>
        <dbReference type="EnsemblMetazoa" id="XP_030853785"/>
    </source>
</evidence>
<reference evidence="7" key="2">
    <citation type="submission" date="2021-01" db="UniProtKB">
        <authorList>
            <consortium name="EnsemblMetazoa"/>
        </authorList>
    </citation>
    <scope>IDENTIFICATION</scope>
</reference>
<dbReference type="InterPro" id="IPR050869">
    <property type="entry name" value="H3K4_H4K5_MeTrfase"/>
</dbReference>
<evidence type="ECO:0000256" key="2">
    <source>
        <dbReference type="ARBA" id="ARBA00022771"/>
    </source>
</evidence>
<dbReference type="RefSeq" id="XP_030853785.1">
    <property type="nucleotide sequence ID" value="XM_030997925.1"/>
</dbReference>
<reference evidence="8" key="1">
    <citation type="submission" date="2015-02" db="EMBL/GenBank/DDBJ databases">
        <title>Genome sequencing for Strongylocentrotus purpuratus.</title>
        <authorList>
            <person name="Murali S."/>
            <person name="Liu Y."/>
            <person name="Vee V."/>
            <person name="English A."/>
            <person name="Wang M."/>
            <person name="Skinner E."/>
            <person name="Han Y."/>
            <person name="Muzny D.M."/>
            <person name="Worley K.C."/>
            <person name="Gibbs R.A."/>
        </authorList>
    </citation>
    <scope>NUCLEOTIDE SEQUENCE</scope>
</reference>
<evidence type="ECO:0000313" key="8">
    <source>
        <dbReference type="Proteomes" id="UP000007110"/>
    </source>
</evidence>
<keyword evidence="2 4" id="KW-0863">Zinc-finger</keyword>